<protein>
    <submittedName>
        <fullName evidence="1">Uncharacterized protein</fullName>
    </submittedName>
</protein>
<evidence type="ECO:0000313" key="2">
    <source>
        <dbReference type="Proteomes" id="UP000228614"/>
    </source>
</evidence>
<name>A0A2H0V961_9BACT</name>
<accession>A0A2H0V961</accession>
<dbReference type="AlphaFoldDB" id="A0A2H0V961"/>
<reference evidence="2" key="1">
    <citation type="submission" date="2017-09" db="EMBL/GenBank/DDBJ databases">
        <title>Depth-based differentiation of microbial function through sediment-hosted aquifers and enrichment of novel symbionts in the deep terrestrial subsurface.</title>
        <authorList>
            <person name="Probst A.J."/>
            <person name="Ladd B."/>
            <person name="Jarett J.K."/>
            <person name="Geller-Mcgrath D.E."/>
            <person name="Sieber C.M.K."/>
            <person name="Emerson J.B."/>
            <person name="Anantharaman K."/>
            <person name="Thomas B.C."/>
            <person name="Malmstrom R."/>
            <person name="Stieglmeier M."/>
            <person name="Klingl A."/>
            <person name="Woyke T."/>
            <person name="Ryan C.M."/>
            <person name="Banfield J.F."/>
        </authorList>
    </citation>
    <scope>NUCLEOTIDE SEQUENCE [LARGE SCALE GENOMIC DNA]</scope>
</reference>
<comment type="caution">
    <text evidence="1">The sequence shown here is derived from an EMBL/GenBank/DDBJ whole genome shotgun (WGS) entry which is preliminary data.</text>
</comment>
<gene>
    <name evidence="1" type="ORF">COT95_01630</name>
</gene>
<evidence type="ECO:0000313" key="1">
    <source>
        <dbReference type="EMBL" id="PIR94909.1"/>
    </source>
</evidence>
<sequence length="350" mass="39932">MEENIIKEEEISRFNWKRLYYSGNRIYAIHYFLQETGLFSSKEIVESFGMDKFNAEEWPQTGTEWSDMFSRELQPIEIGTICARLTAVLAQKKAMPALAEIDKQWLSRYEPGIAQIRFSSAHLHGFGNADLLVSISSSGEIIKDGSLYTVYYGKDTVEVAARGNSITFPLHGRIDWGFAVSRSDRTTFQDLGIEKLKFPVKVKIEGTVEYFGTKKQISENAIVPQEIMPLLEIHKVGEYTFKYIAETIYRINNSGGLALIFQEEIFPNEISINISINNRNVILKLTKEEEGNFYHFSSPFDLSINPGEDEIIISFPNGENPNITWLGLYPNKVADYVFINDFDPPSPWEG</sequence>
<dbReference type="Proteomes" id="UP000228614">
    <property type="component" value="Unassembled WGS sequence"/>
</dbReference>
<organism evidence="1 2">
    <name type="scientific">Candidatus Falkowbacteria bacterium CG10_big_fil_rev_8_21_14_0_10_37_6</name>
    <dbReference type="NCBI Taxonomy" id="1974563"/>
    <lineage>
        <taxon>Bacteria</taxon>
        <taxon>Candidatus Falkowiibacteriota</taxon>
    </lineage>
</organism>
<dbReference type="EMBL" id="PFAN01000082">
    <property type="protein sequence ID" value="PIR94909.1"/>
    <property type="molecule type" value="Genomic_DNA"/>
</dbReference>
<proteinExistence type="predicted"/>